<dbReference type="RefSeq" id="WP_087648233.1">
    <property type="nucleotide sequence ID" value="NZ_FCON02000109.1"/>
</dbReference>
<comment type="caution">
    <text evidence="1">The sequence shown here is derived from an EMBL/GenBank/DDBJ whole genome shotgun (WGS) entry which is preliminary data.</text>
</comment>
<organism evidence="1 2">
    <name type="scientific">Caballeronia choica</name>
    <dbReference type="NCBI Taxonomy" id="326476"/>
    <lineage>
        <taxon>Bacteria</taxon>
        <taxon>Pseudomonadati</taxon>
        <taxon>Pseudomonadota</taxon>
        <taxon>Betaproteobacteria</taxon>
        <taxon>Burkholderiales</taxon>
        <taxon>Burkholderiaceae</taxon>
        <taxon>Caballeronia</taxon>
    </lineage>
</organism>
<dbReference type="OrthoDB" id="8550178at2"/>
<keyword evidence="2" id="KW-1185">Reference proteome</keyword>
<dbReference type="InterPro" id="IPR021352">
    <property type="entry name" value="DUF2971"/>
</dbReference>
<name>A0A158KL08_9BURK</name>
<dbReference type="Proteomes" id="UP000054770">
    <property type="component" value="Unassembled WGS sequence"/>
</dbReference>
<dbReference type="EMBL" id="FCON02000109">
    <property type="protein sequence ID" value="SAL81812.1"/>
    <property type="molecule type" value="Genomic_DNA"/>
</dbReference>
<evidence type="ECO:0000313" key="2">
    <source>
        <dbReference type="Proteomes" id="UP000054770"/>
    </source>
</evidence>
<reference evidence="1" key="1">
    <citation type="submission" date="2016-01" db="EMBL/GenBank/DDBJ databases">
        <authorList>
            <person name="Peeters C."/>
        </authorList>
    </citation>
    <scope>NUCLEOTIDE SEQUENCE [LARGE SCALE GENOMIC DNA]</scope>
    <source>
        <strain evidence="1">LMG 22940</strain>
    </source>
</reference>
<protein>
    <recommendedName>
        <fullName evidence="3">DUF2971 domain-containing protein</fullName>
    </recommendedName>
</protein>
<sequence>MLMDRLFKPQSAQRLYHYCSAESFRAILESGRLRFSDINMLNDAMEYRWGYSIFEEAATRLIKRIDVSDNVPQMDIAFFHAVDEILSKGQLIAHPFVSCLSFEANSLDQWRKYADDGRGYAIGFLASSLQHMPISLLEVSYDREVQVKEMMAALVATHSRSSPPELPLQGESAEDVALIAAYMAAFKHPSFASEREVRCLHAISLEKIQDSFRFVSRGTASSAGVENKVAFTIRDDALTPHVDLPLTASDGSCPIVEVATGPKNPTKMGNVFLFLGSQGHSNVAVRPSDLPYR</sequence>
<accession>A0A158KL08</accession>
<dbReference type="Pfam" id="PF11185">
    <property type="entry name" value="DUF2971"/>
    <property type="match status" value="1"/>
</dbReference>
<dbReference type="AlphaFoldDB" id="A0A158KL08"/>
<gene>
    <name evidence="1" type="ORF">AWB68_06270</name>
</gene>
<proteinExistence type="predicted"/>
<evidence type="ECO:0008006" key="3">
    <source>
        <dbReference type="Google" id="ProtNLM"/>
    </source>
</evidence>
<evidence type="ECO:0000313" key="1">
    <source>
        <dbReference type="EMBL" id="SAL81812.1"/>
    </source>
</evidence>